<evidence type="ECO:0000256" key="6">
    <source>
        <dbReference type="SAM" id="Phobius"/>
    </source>
</evidence>
<dbReference type="RefSeq" id="XP_011662418.1">
    <property type="nucleotide sequence ID" value="XM_011664116.2"/>
</dbReference>
<dbReference type="OrthoDB" id="567787at2759"/>
<dbReference type="InterPro" id="IPR045232">
    <property type="entry name" value="FAM234"/>
</dbReference>
<dbReference type="Proteomes" id="UP000007110">
    <property type="component" value="Unassembled WGS sequence"/>
</dbReference>
<protein>
    <submittedName>
        <fullName evidence="7">Uncharacterized protein</fullName>
    </submittedName>
</protein>
<comment type="subcellular location">
    <subcellularLocation>
        <location evidence="1">Membrane</location>
        <topology evidence="1">Single-pass membrane protein</topology>
    </subcellularLocation>
</comment>
<dbReference type="KEGG" id="spu:105437477"/>
<dbReference type="GeneID" id="105437477"/>
<dbReference type="PANTHER" id="PTHR21419:SF36">
    <property type="entry name" value="PROTEIN FAM234A-LIKE"/>
    <property type="match status" value="1"/>
</dbReference>
<keyword evidence="3 6" id="KW-1133">Transmembrane helix</keyword>
<proteinExistence type="predicted"/>
<feature type="transmembrane region" description="Helical" evidence="6">
    <location>
        <begin position="81"/>
        <end position="102"/>
    </location>
</feature>
<feature type="region of interest" description="Disordered" evidence="5">
    <location>
        <begin position="139"/>
        <end position="183"/>
    </location>
</feature>
<evidence type="ECO:0000256" key="1">
    <source>
        <dbReference type="ARBA" id="ARBA00004167"/>
    </source>
</evidence>
<dbReference type="EnsemblMetazoa" id="XM_011664116">
    <property type="protein sequence ID" value="XP_011662418"/>
    <property type="gene ID" value="LOC105437477"/>
</dbReference>
<keyword evidence="4 6" id="KW-0472">Membrane</keyword>
<dbReference type="GO" id="GO:0016020">
    <property type="term" value="C:membrane"/>
    <property type="evidence" value="ECO:0007669"/>
    <property type="project" value="UniProtKB-SubCell"/>
</dbReference>
<evidence type="ECO:0000256" key="5">
    <source>
        <dbReference type="SAM" id="MobiDB-lite"/>
    </source>
</evidence>
<dbReference type="InParanoid" id="A0A7M7HJD2"/>
<evidence type="ECO:0000256" key="2">
    <source>
        <dbReference type="ARBA" id="ARBA00022692"/>
    </source>
</evidence>
<reference evidence="8" key="1">
    <citation type="submission" date="2015-02" db="EMBL/GenBank/DDBJ databases">
        <title>Genome sequencing for Strongylocentrotus purpuratus.</title>
        <authorList>
            <person name="Murali S."/>
            <person name="Liu Y."/>
            <person name="Vee V."/>
            <person name="English A."/>
            <person name="Wang M."/>
            <person name="Skinner E."/>
            <person name="Han Y."/>
            <person name="Muzny D.M."/>
            <person name="Worley K.C."/>
            <person name="Gibbs R.A."/>
        </authorList>
    </citation>
    <scope>NUCLEOTIDE SEQUENCE</scope>
</reference>
<dbReference type="AlphaFoldDB" id="A0A7M7HJD2"/>
<sequence>MTAPMTALGMGNQRYFDVYLDDPSSSEDEYVDLSRPLMSPRKFARRIPARPTPVKTNTPDTKLPKRKPVWYFKRKKDCLQAFYVVMIIMVIVLFALVLMRILKDAAKHRTSDDEDTNHLSAIASFGNFAMGRPFGIGMPIKPSEKPTVSSNLKEPPKTPTVASQDEDEPSKADAANPQEEPQRTVLPCTKYTLQDVWIQNIPQLQIESGIRLLDVNQDSVLDVIIGFATDVGSYFADEYLGR</sequence>
<evidence type="ECO:0000256" key="4">
    <source>
        <dbReference type="ARBA" id="ARBA00023136"/>
    </source>
</evidence>
<organism evidence="7 8">
    <name type="scientific">Strongylocentrotus purpuratus</name>
    <name type="common">Purple sea urchin</name>
    <dbReference type="NCBI Taxonomy" id="7668"/>
    <lineage>
        <taxon>Eukaryota</taxon>
        <taxon>Metazoa</taxon>
        <taxon>Echinodermata</taxon>
        <taxon>Eleutherozoa</taxon>
        <taxon>Echinozoa</taxon>
        <taxon>Echinoidea</taxon>
        <taxon>Euechinoidea</taxon>
        <taxon>Echinacea</taxon>
        <taxon>Camarodonta</taxon>
        <taxon>Echinidea</taxon>
        <taxon>Strongylocentrotidae</taxon>
        <taxon>Strongylocentrotus</taxon>
    </lineage>
</organism>
<name>A0A7M7HJD2_STRPU</name>
<keyword evidence="2 6" id="KW-0812">Transmembrane</keyword>
<accession>A0A7M7HJD2</accession>
<reference evidence="7" key="2">
    <citation type="submission" date="2021-01" db="UniProtKB">
        <authorList>
            <consortium name="EnsemblMetazoa"/>
        </authorList>
    </citation>
    <scope>IDENTIFICATION</scope>
</reference>
<evidence type="ECO:0000313" key="8">
    <source>
        <dbReference type="Proteomes" id="UP000007110"/>
    </source>
</evidence>
<dbReference type="PANTHER" id="PTHR21419">
    <property type="match status" value="1"/>
</dbReference>
<evidence type="ECO:0000313" key="7">
    <source>
        <dbReference type="EnsemblMetazoa" id="XP_011662418"/>
    </source>
</evidence>
<evidence type="ECO:0000256" key="3">
    <source>
        <dbReference type="ARBA" id="ARBA00022989"/>
    </source>
</evidence>
<keyword evidence="8" id="KW-1185">Reference proteome</keyword>